<evidence type="ECO:0000313" key="3">
    <source>
        <dbReference type="Proteomes" id="UP000799439"/>
    </source>
</evidence>
<keyword evidence="3" id="KW-1185">Reference proteome</keyword>
<dbReference type="Pfam" id="PF24968">
    <property type="entry name" value="DUF7770"/>
    <property type="match status" value="1"/>
</dbReference>
<dbReference type="EMBL" id="ML996085">
    <property type="protein sequence ID" value="KAF2153239.1"/>
    <property type="molecule type" value="Genomic_DNA"/>
</dbReference>
<evidence type="ECO:0000313" key="2">
    <source>
        <dbReference type="EMBL" id="KAF2153239.1"/>
    </source>
</evidence>
<dbReference type="InterPro" id="IPR056672">
    <property type="entry name" value="DUF7770"/>
</dbReference>
<evidence type="ECO:0000259" key="1">
    <source>
        <dbReference type="Pfam" id="PF24968"/>
    </source>
</evidence>
<reference evidence="2" key="1">
    <citation type="journal article" date="2020" name="Stud. Mycol.">
        <title>101 Dothideomycetes genomes: a test case for predicting lifestyles and emergence of pathogens.</title>
        <authorList>
            <person name="Haridas S."/>
            <person name="Albert R."/>
            <person name="Binder M."/>
            <person name="Bloem J."/>
            <person name="Labutti K."/>
            <person name="Salamov A."/>
            <person name="Andreopoulos B."/>
            <person name="Baker S."/>
            <person name="Barry K."/>
            <person name="Bills G."/>
            <person name="Bluhm B."/>
            <person name="Cannon C."/>
            <person name="Castanera R."/>
            <person name="Culley D."/>
            <person name="Daum C."/>
            <person name="Ezra D."/>
            <person name="Gonzalez J."/>
            <person name="Henrissat B."/>
            <person name="Kuo A."/>
            <person name="Liang C."/>
            <person name="Lipzen A."/>
            <person name="Lutzoni F."/>
            <person name="Magnuson J."/>
            <person name="Mondo S."/>
            <person name="Nolan M."/>
            <person name="Ohm R."/>
            <person name="Pangilinan J."/>
            <person name="Park H.-J."/>
            <person name="Ramirez L."/>
            <person name="Alfaro M."/>
            <person name="Sun H."/>
            <person name="Tritt A."/>
            <person name="Yoshinaga Y."/>
            <person name="Zwiers L.-H."/>
            <person name="Turgeon B."/>
            <person name="Goodwin S."/>
            <person name="Spatafora J."/>
            <person name="Crous P."/>
            <person name="Grigoriev I."/>
        </authorList>
    </citation>
    <scope>NUCLEOTIDE SEQUENCE</scope>
    <source>
        <strain evidence="2">CBS 260.36</strain>
    </source>
</reference>
<dbReference type="Proteomes" id="UP000799439">
    <property type="component" value="Unassembled WGS sequence"/>
</dbReference>
<organism evidence="2 3">
    <name type="scientific">Myriangium duriaei CBS 260.36</name>
    <dbReference type="NCBI Taxonomy" id="1168546"/>
    <lineage>
        <taxon>Eukaryota</taxon>
        <taxon>Fungi</taxon>
        <taxon>Dikarya</taxon>
        <taxon>Ascomycota</taxon>
        <taxon>Pezizomycotina</taxon>
        <taxon>Dothideomycetes</taxon>
        <taxon>Dothideomycetidae</taxon>
        <taxon>Myriangiales</taxon>
        <taxon>Myriangiaceae</taxon>
        <taxon>Myriangium</taxon>
    </lineage>
</organism>
<sequence>MPSTEEDYPYDPHEVWRHFKVPDHPKLRRALGQPIATYRLILQQTGGALRRRRQADYNHCRAYLLLDGDDMVEIDMECRSDSNGGDFSFKCRGPNQYSSGTLLATIDLAMGGTRPLVREIRELIEKHHLDDYEFGKHGFGCRYWHWVLVRRLAEADYLDSGASIEALDFLSYRYSRENSKEDSKDKEACNQKVQITHGTFDHPKVQYWALSRWCQMQKEVFDILIGLHKALDEALVDDEKTAAIIMEGRAGPRKLWFEHFKQQIEEKIERTRACIAFRTFQHETMIEGGAVGRDRFEKRL</sequence>
<feature type="domain" description="DUF7770" evidence="1">
    <location>
        <begin position="53"/>
        <end position="200"/>
    </location>
</feature>
<name>A0A9P4MKK5_9PEZI</name>
<gene>
    <name evidence="2" type="ORF">K461DRAFT_293512</name>
</gene>
<comment type="caution">
    <text evidence="2">The sequence shown here is derived from an EMBL/GenBank/DDBJ whole genome shotgun (WGS) entry which is preliminary data.</text>
</comment>
<dbReference type="AlphaFoldDB" id="A0A9P4MKK5"/>
<proteinExistence type="predicted"/>
<accession>A0A9P4MKK5</accession>
<protein>
    <recommendedName>
        <fullName evidence="1">DUF7770 domain-containing protein</fullName>
    </recommendedName>
</protein>